<dbReference type="InterPro" id="IPR011990">
    <property type="entry name" value="TPR-like_helical_dom_sf"/>
</dbReference>
<accession>A0A0F9E4E0</accession>
<reference evidence="2" key="1">
    <citation type="journal article" date="2015" name="Nature">
        <title>Complex archaea that bridge the gap between prokaryotes and eukaryotes.</title>
        <authorList>
            <person name="Spang A."/>
            <person name="Saw J.H."/>
            <person name="Jorgensen S.L."/>
            <person name="Zaremba-Niedzwiedzka K."/>
            <person name="Martijn J."/>
            <person name="Lind A.E."/>
            <person name="van Eijk R."/>
            <person name="Schleper C."/>
            <person name="Guy L."/>
            <person name="Ettema T.J."/>
        </authorList>
    </citation>
    <scope>NUCLEOTIDE SEQUENCE</scope>
</reference>
<proteinExistence type="predicted"/>
<dbReference type="Gene3D" id="1.25.40.10">
    <property type="entry name" value="Tetratricopeptide repeat domain"/>
    <property type="match status" value="1"/>
</dbReference>
<dbReference type="AlphaFoldDB" id="A0A0F9E4E0"/>
<evidence type="ECO:0000259" key="1">
    <source>
        <dbReference type="Pfam" id="PF14020"/>
    </source>
</evidence>
<sequence>VSLMVYIESEGTKMGMRFWRRVKILPGITVNLSKTGSSVSFGGEGAKYTVGRGGTRWTAGLPGTGLYYTKKMGQGTREGAREAEPEEEGPSIDDLLHRGWLTRAFTPKDELAFIDGLLYFSAGLSEDSMDRLAEGTHPDTKIPAGFLAMRTHRYGRAIGYLEEAWADRARIGELYQKYGLDLQFSIPVTPWMDINASLDETGLLFALVEAHQAKQDYPRALAYAKELRKRLPDSNEARLSQCELIFQAYKGEDANRDVLEFVLKMLSGIENEGPVESALLMYRARAMRLLGQPKSARAICQDAMRRKKDRPAGLLRAIRLERALCFRDYGQQDDLKPAQKKSALDMARVQLNHLYGETPDDQEILNALQTV</sequence>
<feature type="non-terminal residue" evidence="2">
    <location>
        <position position="1"/>
    </location>
</feature>
<gene>
    <name evidence="2" type="ORF">LCGC14_2120850</name>
</gene>
<dbReference type="Pfam" id="PF14020">
    <property type="entry name" value="DUF4236"/>
    <property type="match status" value="1"/>
</dbReference>
<feature type="domain" description="DUF4236" evidence="1">
    <location>
        <begin position="16"/>
        <end position="69"/>
    </location>
</feature>
<name>A0A0F9E4E0_9ZZZZ</name>
<evidence type="ECO:0000313" key="2">
    <source>
        <dbReference type="EMBL" id="KKL68853.1"/>
    </source>
</evidence>
<dbReference type="EMBL" id="LAZR01026403">
    <property type="protein sequence ID" value="KKL68853.1"/>
    <property type="molecule type" value="Genomic_DNA"/>
</dbReference>
<dbReference type="InterPro" id="IPR025330">
    <property type="entry name" value="DUF4236"/>
</dbReference>
<comment type="caution">
    <text evidence="2">The sequence shown here is derived from an EMBL/GenBank/DDBJ whole genome shotgun (WGS) entry which is preliminary data.</text>
</comment>
<protein>
    <recommendedName>
        <fullName evidence="1">DUF4236 domain-containing protein</fullName>
    </recommendedName>
</protein>
<organism evidence="2">
    <name type="scientific">marine sediment metagenome</name>
    <dbReference type="NCBI Taxonomy" id="412755"/>
    <lineage>
        <taxon>unclassified sequences</taxon>
        <taxon>metagenomes</taxon>
        <taxon>ecological metagenomes</taxon>
    </lineage>
</organism>